<name>A0A6A6SXY1_9PLEO</name>
<sequence>MSVSEAATSDPLAHQQAPAGLVPESDDSSDADSAIGGVSYASSTTSVKSEAYDMVQEFGRTYHGYKAGKYILPNDEKERDRLDLQHMLWLITVDGALTTAPLEEPRHVLDIATGTGIWAMDFAEQHPNARVIGTDLSPIQPTHVPVNCAFEVHDAEDTWDFSRPFDYIHGRALLSCFTDPRSIIQKAFDSLAPGGYLELQDGIYPFSFLEPVPPPTNVVRRFMDNTLEASHRLGRPWDNTQNYKGWMEEVGFEDVVEKRYQWPVGPWAKGDKLKKMGVYFVEDLKIAVEPICMKMFVKALGWTEERVREFLAELIPGLGARKVYAYFTVVMVYGRKPQNA</sequence>
<dbReference type="PANTHER" id="PTHR43591">
    <property type="entry name" value="METHYLTRANSFERASE"/>
    <property type="match status" value="1"/>
</dbReference>
<dbReference type="Gene3D" id="3.40.50.150">
    <property type="entry name" value="Vaccinia Virus protein VP39"/>
    <property type="match status" value="1"/>
</dbReference>
<proteinExistence type="predicted"/>
<dbReference type="SUPFAM" id="SSF53335">
    <property type="entry name" value="S-adenosyl-L-methionine-dependent methyltransferases"/>
    <property type="match status" value="1"/>
</dbReference>
<dbReference type="AlphaFoldDB" id="A0A6A6SXY1"/>
<dbReference type="Proteomes" id="UP000799324">
    <property type="component" value="Unassembled WGS sequence"/>
</dbReference>
<dbReference type="GO" id="GO:0032259">
    <property type="term" value="P:methylation"/>
    <property type="evidence" value="ECO:0007669"/>
    <property type="project" value="UniProtKB-KW"/>
</dbReference>
<evidence type="ECO:0000313" key="2">
    <source>
        <dbReference type="EMBL" id="KAF2651927.1"/>
    </source>
</evidence>
<keyword evidence="2" id="KW-0489">Methyltransferase</keyword>
<dbReference type="GO" id="GO:0008168">
    <property type="term" value="F:methyltransferase activity"/>
    <property type="evidence" value="ECO:0007669"/>
    <property type="project" value="UniProtKB-KW"/>
</dbReference>
<reference evidence="2" key="1">
    <citation type="journal article" date="2020" name="Stud. Mycol.">
        <title>101 Dothideomycetes genomes: a test case for predicting lifestyles and emergence of pathogens.</title>
        <authorList>
            <person name="Haridas S."/>
            <person name="Albert R."/>
            <person name="Binder M."/>
            <person name="Bloem J."/>
            <person name="Labutti K."/>
            <person name="Salamov A."/>
            <person name="Andreopoulos B."/>
            <person name="Baker S."/>
            <person name="Barry K."/>
            <person name="Bills G."/>
            <person name="Bluhm B."/>
            <person name="Cannon C."/>
            <person name="Castanera R."/>
            <person name="Culley D."/>
            <person name="Daum C."/>
            <person name="Ezra D."/>
            <person name="Gonzalez J."/>
            <person name="Henrissat B."/>
            <person name="Kuo A."/>
            <person name="Liang C."/>
            <person name="Lipzen A."/>
            <person name="Lutzoni F."/>
            <person name="Magnuson J."/>
            <person name="Mondo S."/>
            <person name="Nolan M."/>
            <person name="Ohm R."/>
            <person name="Pangilinan J."/>
            <person name="Park H.-J."/>
            <person name="Ramirez L."/>
            <person name="Alfaro M."/>
            <person name="Sun H."/>
            <person name="Tritt A."/>
            <person name="Yoshinaga Y."/>
            <person name="Zwiers L.-H."/>
            <person name="Turgeon B."/>
            <person name="Goodwin S."/>
            <person name="Spatafora J."/>
            <person name="Crous P."/>
            <person name="Grigoriev I."/>
        </authorList>
    </citation>
    <scope>NUCLEOTIDE SEQUENCE</scope>
    <source>
        <strain evidence="2">CBS 122681</strain>
    </source>
</reference>
<dbReference type="EMBL" id="MU004414">
    <property type="protein sequence ID" value="KAF2651927.1"/>
    <property type="molecule type" value="Genomic_DNA"/>
</dbReference>
<protein>
    <submittedName>
        <fullName evidence="2">S-adenosyl-L-methionine-dependent methyltransferase</fullName>
    </submittedName>
</protein>
<keyword evidence="2" id="KW-0808">Transferase</keyword>
<gene>
    <name evidence="2" type="ORF">K491DRAFT_696070</name>
</gene>
<dbReference type="PANTHER" id="PTHR43591:SF102">
    <property type="entry name" value="S-ADENOSYL-L-METHIONINE-DEPENDENT METHYLTRANSFERASE"/>
    <property type="match status" value="1"/>
</dbReference>
<organism evidence="2 3">
    <name type="scientific">Lophiostoma macrostomum CBS 122681</name>
    <dbReference type="NCBI Taxonomy" id="1314788"/>
    <lineage>
        <taxon>Eukaryota</taxon>
        <taxon>Fungi</taxon>
        <taxon>Dikarya</taxon>
        <taxon>Ascomycota</taxon>
        <taxon>Pezizomycotina</taxon>
        <taxon>Dothideomycetes</taxon>
        <taxon>Pleosporomycetidae</taxon>
        <taxon>Pleosporales</taxon>
        <taxon>Lophiostomataceae</taxon>
        <taxon>Lophiostoma</taxon>
    </lineage>
</organism>
<evidence type="ECO:0000313" key="3">
    <source>
        <dbReference type="Proteomes" id="UP000799324"/>
    </source>
</evidence>
<dbReference type="OrthoDB" id="2013972at2759"/>
<feature type="region of interest" description="Disordered" evidence="1">
    <location>
        <begin position="1"/>
        <end position="36"/>
    </location>
</feature>
<keyword evidence="3" id="KW-1185">Reference proteome</keyword>
<evidence type="ECO:0000256" key="1">
    <source>
        <dbReference type="SAM" id="MobiDB-lite"/>
    </source>
</evidence>
<dbReference type="Pfam" id="PF13489">
    <property type="entry name" value="Methyltransf_23"/>
    <property type="match status" value="1"/>
</dbReference>
<accession>A0A6A6SXY1</accession>
<dbReference type="CDD" id="cd02440">
    <property type="entry name" value="AdoMet_MTases"/>
    <property type="match status" value="1"/>
</dbReference>
<dbReference type="InterPro" id="IPR029063">
    <property type="entry name" value="SAM-dependent_MTases_sf"/>
</dbReference>